<dbReference type="GeneID" id="26900682"/>
<evidence type="ECO:0000256" key="3">
    <source>
        <dbReference type="ARBA" id="ARBA00022737"/>
    </source>
</evidence>
<dbReference type="Pfam" id="PF08640">
    <property type="entry name" value="U3_assoc_6"/>
    <property type="match status" value="1"/>
</dbReference>
<proteinExistence type="predicted"/>
<dbReference type="InterPro" id="IPR013949">
    <property type="entry name" value="Utp6"/>
</dbReference>
<evidence type="ECO:0000256" key="2">
    <source>
        <dbReference type="ARBA" id="ARBA00022552"/>
    </source>
</evidence>
<evidence type="ECO:0000256" key="1">
    <source>
        <dbReference type="ARBA" id="ARBA00004604"/>
    </source>
</evidence>
<dbReference type="Proteomes" id="UP000037923">
    <property type="component" value="Unassembled WGS sequence"/>
</dbReference>
<dbReference type="PANTHER" id="PTHR23271">
    <property type="entry name" value="HEPATOCELLULAR CARCINOMA-ASSOCIATED ANTIGEN 66"/>
    <property type="match status" value="1"/>
</dbReference>
<dbReference type="RefSeq" id="XP_015664569.1">
    <property type="nucleotide sequence ID" value="XM_015796561.1"/>
</dbReference>
<protein>
    <recommendedName>
        <fullName evidence="6">U3 small nucleolar RNA-associated protein 6 N-terminal domain-containing protein</fullName>
    </recommendedName>
</protein>
<keyword evidence="4" id="KW-0539">Nucleus</keyword>
<dbReference type="Gene3D" id="1.25.40.10">
    <property type="entry name" value="Tetratricopeptide repeat domain"/>
    <property type="match status" value="1"/>
</dbReference>
<sequence>MARARAIETRLEKLVPALDEYYSSGFLTREETLEVSRQRTHWEYRLVAKPLLLLDVRGAITYELVLEKRLRDYCHHTKLSLQHRWDIVERIEGIYKIGLKHLKNKKEHESLRQEYVLFLKQFQRNGSLSNLYGELMVAYPRRSDIWVEAAEWQCTLQHNTDNARAILQQALLTMSSEPTVWACALRVELQFAQRLLDGLLAEHREEARKARRKAAHQAAEEDGDQVTQTVDAADDGGAGAAEQPTSVIAPKLRAENASMGQVLLDLALAKTVVEESFESPASGALLMDQLLSAAGAFSFSKEVMEFIVSTATRKMLEACLAADAPGGRDTTSSVTTLSIVSQQQQLRVRVQWRHRQSIDAVFAAYLSMEDALVNRYATAIVDTTTYLSEGGGGAIADAHRRQQFSQQPQQHSSNAAFAEFSFANPSVEDRRRAAVKTLVSIITFASLPSSTIAALPAVTASDAADSTLRFAAVRQTLIDVLRRLAGTPAAAAGVSKVCAALLQGSFSLSSRSNGDGGAAATKFGAARKNDKKKKVPAETPLDVAEVACWILQQRKLDQATQQTCVETPQQRVHKLEEEMTSVASTAAPPRSRARIEPSSFSATVEASPATSASPLLTWSVVQLERFLHAEDRDVLRSTGAQLTSPASASALVGNAATKPLQLTTEEVDRFIAWWKEEGAQLQGGPIVSAGEVAASHARRRMAVVDLLQQHGLLPATMNSLVSNSRGSGSSKKTPAERSRLTDTDAWAVAEAFLLNRTTALQFCPPAAVSDDRATLLPLSMWRVFSALESMVGPLNANAPYLANDSGASKKFAVRSSSSNDSDSDDDASYNLDSRTAARPGTSPSSSSVTQSTTRFTSFAAAGLHFLSGVSSSVLDRTQEWVRLEGVTSLLRCRLASWLGRRVCTRDVVVEALRGASTEAAEGWMADLQGLLVVAQRCQPLPRYAHTHCILPFLEGVAVYRTLSASASPATVRGAVQAAREAHEALLKLYGVSKQPESFLPLVYDGTPAKKLSAGEAPSATTGKASTTAVQQANTEDWVAYVVFERTVSKDLLKAKTVVEQGRRSALSPQQLMVKLNAL</sequence>
<accession>A0A0M9GA81</accession>
<dbReference type="GO" id="GO:0032040">
    <property type="term" value="C:small-subunit processome"/>
    <property type="evidence" value="ECO:0007669"/>
    <property type="project" value="TreeGrafter"/>
</dbReference>
<feature type="compositionally biased region" description="Low complexity" evidence="5">
    <location>
        <begin position="718"/>
        <end position="730"/>
    </location>
</feature>
<evidence type="ECO:0000313" key="8">
    <source>
        <dbReference type="Proteomes" id="UP000037923"/>
    </source>
</evidence>
<organism evidence="7 8">
    <name type="scientific">Leptomonas pyrrhocoris</name>
    <name type="common">Firebug parasite</name>
    <dbReference type="NCBI Taxonomy" id="157538"/>
    <lineage>
        <taxon>Eukaryota</taxon>
        <taxon>Discoba</taxon>
        <taxon>Euglenozoa</taxon>
        <taxon>Kinetoplastea</taxon>
        <taxon>Metakinetoplastina</taxon>
        <taxon>Trypanosomatida</taxon>
        <taxon>Trypanosomatidae</taxon>
        <taxon>Leishmaniinae</taxon>
        <taxon>Leptomonas</taxon>
    </lineage>
</organism>
<keyword evidence="8" id="KW-1185">Reference proteome</keyword>
<feature type="region of interest" description="Disordered" evidence="5">
    <location>
        <begin position="813"/>
        <end position="849"/>
    </location>
</feature>
<feature type="region of interest" description="Disordered" evidence="5">
    <location>
        <begin position="718"/>
        <end position="740"/>
    </location>
</feature>
<dbReference type="AlphaFoldDB" id="A0A0M9GA81"/>
<feature type="region of interest" description="Disordered" evidence="5">
    <location>
        <begin position="514"/>
        <end position="536"/>
    </location>
</feature>
<reference evidence="7 8" key="1">
    <citation type="submission" date="2015-07" db="EMBL/GenBank/DDBJ databases">
        <title>High-quality genome of monoxenous trypanosomatid Leptomonas pyrrhocoris.</title>
        <authorList>
            <person name="Flegontov P."/>
            <person name="Butenko A."/>
            <person name="Firsov S."/>
            <person name="Vlcek C."/>
            <person name="Logacheva M.D."/>
            <person name="Field M."/>
            <person name="Filatov D."/>
            <person name="Flegontova O."/>
            <person name="Gerasimov E."/>
            <person name="Jackson A.P."/>
            <person name="Kelly S."/>
            <person name="Opperdoes F."/>
            <person name="O'Reilly A."/>
            <person name="Votypka J."/>
            <person name="Yurchenko V."/>
            <person name="Lukes J."/>
        </authorList>
    </citation>
    <scope>NUCLEOTIDE SEQUENCE [LARGE SCALE GENOMIC DNA]</scope>
    <source>
        <strain evidence="7">H10</strain>
    </source>
</reference>
<evidence type="ECO:0000256" key="5">
    <source>
        <dbReference type="SAM" id="MobiDB-lite"/>
    </source>
</evidence>
<dbReference type="GO" id="GO:0000462">
    <property type="term" value="P:maturation of SSU-rRNA from tricistronic rRNA transcript (SSU-rRNA, 5.8S rRNA, LSU-rRNA)"/>
    <property type="evidence" value="ECO:0007669"/>
    <property type="project" value="InterPro"/>
</dbReference>
<comment type="subcellular location">
    <subcellularLocation>
        <location evidence="1">Nucleus</location>
        <location evidence="1">Nucleolus</location>
    </subcellularLocation>
</comment>
<name>A0A0M9GA81_LEPPY</name>
<gene>
    <name evidence="7" type="ORF">ABB37_00384</name>
</gene>
<dbReference type="EMBL" id="LGTL01000001">
    <property type="protein sequence ID" value="KPA86130.1"/>
    <property type="molecule type" value="Genomic_DNA"/>
</dbReference>
<dbReference type="GO" id="GO:0034388">
    <property type="term" value="C:Pwp2p-containing subcomplex of 90S preribosome"/>
    <property type="evidence" value="ECO:0007669"/>
    <property type="project" value="TreeGrafter"/>
</dbReference>
<dbReference type="OMA" id="RSDIWVE"/>
<evidence type="ECO:0000313" key="7">
    <source>
        <dbReference type="EMBL" id="KPA86130.1"/>
    </source>
</evidence>
<dbReference type="OrthoDB" id="28112at2759"/>
<keyword evidence="3" id="KW-0677">Repeat</keyword>
<dbReference type="InterPro" id="IPR011990">
    <property type="entry name" value="TPR-like_helical_dom_sf"/>
</dbReference>
<keyword evidence="2" id="KW-0698">rRNA processing</keyword>
<dbReference type="InterPro" id="IPR055347">
    <property type="entry name" value="UTP6_N"/>
</dbReference>
<comment type="caution">
    <text evidence="7">The sequence shown here is derived from an EMBL/GenBank/DDBJ whole genome shotgun (WGS) entry which is preliminary data.</text>
</comment>
<dbReference type="GO" id="GO:0030515">
    <property type="term" value="F:snoRNA binding"/>
    <property type="evidence" value="ECO:0007669"/>
    <property type="project" value="InterPro"/>
</dbReference>
<evidence type="ECO:0000259" key="6">
    <source>
        <dbReference type="Pfam" id="PF08640"/>
    </source>
</evidence>
<dbReference type="VEuPathDB" id="TriTrypDB:LpyrH10_01_3840"/>
<feature type="region of interest" description="Disordered" evidence="5">
    <location>
        <begin position="211"/>
        <end position="243"/>
    </location>
</feature>
<evidence type="ECO:0000256" key="4">
    <source>
        <dbReference type="ARBA" id="ARBA00023242"/>
    </source>
</evidence>
<feature type="domain" description="U3 small nucleolar RNA-associated protein 6 N-terminal" evidence="6">
    <location>
        <begin position="11"/>
        <end position="82"/>
    </location>
</feature>
<dbReference type="PANTHER" id="PTHR23271:SF1">
    <property type="entry name" value="U3 SMALL NUCLEOLAR RNA-ASSOCIATED PROTEIN 6 HOMOLOG"/>
    <property type="match status" value="1"/>
</dbReference>